<keyword evidence="1" id="KW-1133">Transmembrane helix</keyword>
<dbReference type="RefSeq" id="WP_309490941.1">
    <property type="nucleotide sequence ID" value="NZ_JAENIG010000012.1"/>
</dbReference>
<sequence>MNQFYTVLAVIVFGFALRSCRTMYLRKFGALVMLVASGLCFYFLTGSVIAGILAAAAWFFLPWVELLTRIRKMRMPLENRLKEHYSTNLEVFPNAEEHLIALEREGYEHIKDCTWKLGGMQQIYQLFWNAETKSVASLCLCEQSNVTFTYLTLTSRDLTDGIWRTTNFPFSPTLKTAPKVHWNQVSCSNECAMKLIKTHNHYLNQQGFIDDDLMIPDPDHVDEEIEHELRHQIDHNLETGIIQLTGDGHFRYTVKGLFYLWKQFIRDMIRLC</sequence>
<gene>
    <name evidence="2" type="ORF">JIN83_15205</name>
</gene>
<evidence type="ECO:0000313" key="2">
    <source>
        <dbReference type="EMBL" id="MBK1856319.1"/>
    </source>
</evidence>
<proteinExistence type="predicted"/>
<name>A0AAE2VEW7_9BACT</name>
<dbReference type="AlphaFoldDB" id="A0AAE2VEW7"/>
<keyword evidence="1" id="KW-0472">Membrane</keyword>
<evidence type="ECO:0000313" key="3">
    <source>
        <dbReference type="Proteomes" id="UP000634206"/>
    </source>
</evidence>
<evidence type="ECO:0000256" key="1">
    <source>
        <dbReference type="SAM" id="Phobius"/>
    </source>
</evidence>
<protein>
    <submittedName>
        <fullName evidence="2">Uncharacterized protein</fullName>
    </submittedName>
</protein>
<dbReference type="EMBL" id="JAENIG010000012">
    <property type="protein sequence ID" value="MBK1856319.1"/>
    <property type="molecule type" value="Genomic_DNA"/>
</dbReference>
<accession>A0AAE2VEW7</accession>
<keyword evidence="3" id="KW-1185">Reference proteome</keyword>
<feature type="transmembrane region" description="Helical" evidence="1">
    <location>
        <begin position="32"/>
        <end position="64"/>
    </location>
</feature>
<organism evidence="2 3">
    <name type="scientific">Oceaniferula flava</name>
    <dbReference type="NCBI Taxonomy" id="2800421"/>
    <lineage>
        <taxon>Bacteria</taxon>
        <taxon>Pseudomonadati</taxon>
        <taxon>Verrucomicrobiota</taxon>
        <taxon>Verrucomicrobiia</taxon>
        <taxon>Verrucomicrobiales</taxon>
        <taxon>Verrucomicrobiaceae</taxon>
        <taxon>Oceaniferula</taxon>
    </lineage>
</organism>
<dbReference type="Proteomes" id="UP000634206">
    <property type="component" value="Unassembled WGS sequence"/>
</dbReference>
<keyword evidence="1" id="KW-0812">Transmembrane</keyword>
<reference evidence="2" key="1">
    <citation type="submission" date="2021-01" db="EMBL/GenBank/DDBJ databases">
        <title>Modified the classification status of verrucomicrobia.</title>
        <authorList>
            <person name="Feng X."/>
        </authorList>
    </citation>
    <scope>NUCLEOTIDE SEQUENCE</scope>
    <source>
        <strain evidence="2">5K15</strain>
    </source>
</reference>
<comment type="caution">
    <text evidence="2">The sequence shown here is derived from an EMBL/GenBank/DDBJ whole genome shotgun (WGS) entry which is preliminary data.</text>
</comment>